<dbReference type="SMART" id="SM00248">
    <property type="entry name" value="ANK"/>
    <property type="match status" value="6"/>
</dbReference>
<dbReference type="Gene3D" id="1.25.40.20">
    <property type="entry name" value="Ankyrin repeat-containing domain"/>
    <property type="match status" value="5"/>
</dbReference>
<dbReference type="SUPFAM" id="SSF48403">
    <property type="entry name" value="Ankyrin repeat"/>
    <property type="match status" value="1"/>
</dbReference>
<dbReference type="EMBL" id="LS398552">
    <property type="protein sequence ID" value="SPR04237.1"/>
    <property type="molecule type" value="Genomic_DNA"/>
</dbReference>
<dbReference type="PRINTS" id="PR01415">
    <property type="entry name" value="ANKYRIN"/>
</dbReference>
<feature type="repeat" description="ANK" evidence="3">
    <location>
        <begin position="67"/>
        <end position="99"/>
    </location>
</feature>
<dbReference type="PANTHER" id="PTHR24193">
    <property type="entry name" value="ANKYRIN REPEAT PROTEIN"/>
    <property type="match status" value="1"/>
</dbReference>
<dbReference type="InterPro" id="IPR018272">
    <property type="entry name" value="PRANC_domain"/>
</dbReference>
<feature type="repeat" description="ANK" evidence="3">
    <location>
        <begin position="100"/>
        <end position="132"/>
    </location>
</feature>
<keyword evidence="1" id="KW-0677">Repeat</keyword>
<dbReference type="PROSITE" id="PS50088">
    <property type="entry name" value="ANK_REPEAT"/>
    <property type="match status" value="5"/>
</dbReference>
<accession>A0A2U3QTF5</accession>
<evidence type="ECO:0000256" key="3">
    <source>
        <dbReference type="PROSITE-ProRule" id="PRU00023"/>
    </source>
</evidence>
<dbReference type="Pfam" id="PF09372">
    <property type="entry name" value="PRANC"/>
    <property type="match status" value="1"/>
</dbReference>
<protein>
    <submittedName>
        <fullName evidence="5">Ankyrin repeat-containing protein 09</fullName>
    </submittedName>
</protein>
<dbReference type="GO" id="GO:0000976">
    <property type="term" value="F:transcription cis-regulatory region binding"/>
    <property type="evidence" value="ECO:0007669"/>
    <property type="project" value="TreeGrafter"/>
</dbReference>
<gene>
    <name evidence="5" type="primary">ank9</name>
    <name evidence="5" type="ORF">UT76HP_00386</name>
</gene>
<evidence type="ECO:0000313" key="5">
    <source>
        <dbReference type="EMBL" id="SPR04237.1"/>
    </source>
</evidence>
<evidence type="ECO:0000256" key="1">
    <source>
        <dbReference type="ARBA" id="ARBA00022737"/>
    </source>
</evidence>
<keyword evidence="2 3" id="KW-0040">ANK repeat</keyword>
<dbReference type="RefSeq" id="WP_109227231.1">
    <property type="nucleotide sequence ID" value="NZ_LS398552.1"/>
</dbReference>
<sequence length="408" mass="45700">MHTLLHDAAQQGNLEAVKRLLDEEKISVDCQNNSGNTPLHLAVRNYHNDVIEVLLAHGANVNLQDRHHNTALHYAIRTRDLTIVTILLNNGANPNIQDNSLNTPLHYAALKCNIDIVKLLLNSGSNPNIQDKWLNTPLHHAAFHCNMDIIKLLLNSGSNPNIQDKWLNTPFHYAASKCNIDIAKFLLNSGSNINLLNAMYSTPFIGAYNTFMTNQAQNKEVMQLLVGEIVKLEHCSLEISKIDLEGFELNKQLVNASKPLKELEQQCHNEIKQMCSISVGSSCLSFFDIFVLKKDINMLARCANNPDIVKHQNKFSMYSSFIEKSVEKGKARAKLLQGAAESMDEIFESNQAVSQKSQPSWSHLPPEVRLMILENLGNDDLTKLQHNEEAAAEAEAQVEGAYAIYEEE</sequence>
<proteinExistence type="predicted"/>
<reference evidence="6" key="1">
    <citation type="submission" date="2018-03" db="EMBL/GenBank/DDBJ databases">
        <authorList>
            <person name="Batty M. E."/>
            <person name="Batty M E."/>
        </authorList>
    </citation>
    <scope>NUCLEOTIDE SEQUENCE [LARGE SCALE GENOMIC DNA]</scope>
</reference>
<dbReference type="InterPro" id="IPR036770">
    <property type="entry name" value="Ankyrin_rpt-contain_sf"/>
</dbReference>
<evidence type="ECO:0000259" key="4">
    <source>
        <dbReference type="Pfam" id="PF09372"/>
    </source>
</evidence>
<feature type="repeat" description="ANK" evidence="3">
    <location>
        <begin position="34"/>
        <end position="66"/>
    </location>
</feature>
<dbReference type="AlphaFoldDB" id="A0A2U3QTF5"/>
<dbReference type="InterPro" id="IPR002110">
    <property type="entry name" value="Ankyrin_rpt"/>
</dbReference>
<organism evidence="5 6">
    <name type="scientific">Orientia tsutsugamushi</name>
    <name type="common">Rickettsia tsutsugamushi</name>
    <dbReference type="NCBI Taxonomy" id="784"/>
    <lineage>
        <taxon>Bacteria</taxon>
        <taxon>Pseudomonadati</taxon>
        <taxon>Pseudomonadota</taxon>
        <taxon>Alphaproteobacteria</taxon>
        <taxon>Rickettsiales</taxon>
        <taxon>Rickettsiaceae</taxon>
        <taxon>Rickettsieae</taxon>
        <taxon>Orientia</taxon>
    </lineage>
</organism>
<feature type="repeat" description="ANK" evidence="3">
    <location>
        <begin position="169"/>
        <end position="198"/>
    </location>
</feature>
<dbReference type="PROSITE" id="PS50297">
    <property type="entry name" value="ANK_REP_REGION"/>
    <property type="match status" value="5"/>
</dbReference>
<dbReference type="Pfam" id="PF12796">
    <property type="entry name" value="Ank_2"/>
    <property type="match status" value="2"/>
</dbReference>
<evidence type="ECO:0000256" key="2">
    <source>
        <dbReference type="ARBA" id="ARBA00023043"/>
    </source>
</evidence>
<feature type="repeat" description="ANK" evidence="3">
    <location>
        <begin position="136"/>
        <end position="165"/>
    </location>
</feature>
<name>A0A2U3QTF5_ORITS</name>
<dbReference type="Proteomes" id="UP000244943">
    <property type="component" value="Chromosome I"/>
</dbReference>
<dbReference type="GeneID" id="89458705"/>
<dbReference type="GO" id="GO:0045944">
    <property type="term" value="P:positive regulation of transcription by RNA polymerase II"/>
    <property type="evidence" value="ECO:0007669"/>
    <property type="project" value="TreeGrafter"/>
</dbReference>
<evidence type="ECO:0000313" key="6">
    <source>
        <dbReference type="Proteomes" id="UP000244943"/>
    </source>
</evidence>
<feature type="domain" description="PRANC" evidence="4">
    <location>
        <begin position="284"/>
        <end position="384"/>
    </location>
</feature>
<dbReference type="PANTHER" id="PTHR24193:SF121">
    <property type="entry name" value="ADA2A-CONTAINING COMPLEX COMPONENT 3, ISOFORM D"/>
    <property type="match status" value="1"/>
</dbReference>
<dbReference type="InterPro" id="IPR050663">
    <property type="entry name" value="Ankyrin-SOCS_Box"/>
</dbReference>